<accession>A0A0U5G2E1</accession>
<feature type="region of interest" description="Disordered" evidence="4">
    <location>
        <begin position="1"/>
        <end position="59"/>
    </location>
</feature>
<dbReference type="Proteomes" id="UP000054771">
    <property type="component" value="Unassembled WGS sequence"/>
</dbReference>
<dbReference type="SMART" id="SM00220">
    <property type="entry name" value="S_TKc"/>
    <property type="match status" value="1"/>
</dbReference>
<dbReference type="GO" id="GO:0004672">
    <property type="term" value="F:protein kinase activity"/>
    <property type="evidence" value="ECO:0007669"/>
    <property type="project" value="InterPro"/>
</dbReference>
<dbReference type="PANTHER" id="PTHR45832:SF22">
    <property type="entry name" value="SERINE_THREONINE-PROTEIN KINASE SAMKA-RELATED"/>
    <property type="match status" value="1"/>
</dbReference>
<sequence>MNIPRNRTTQLPQTLPSHEPKGATKSSRKGSVITKNSSASAGRVAFEKAPGKLSKKNSDFQTSASSHEIYYRVDQAGAGLFAIKDAPSLPTCTIKEYQNPKSQNVRNLVPIQHKNLVSLLGFFETKRHGYLVYEYEHIPITLGCVAGFTRFNEPDIATICREVLEGLKFIHTELKISHGSIKCSNILLTYSGDLKIGLYRAYDDWIPNNRCVANIGDSILQGTTLRDRDKDLRAVGAIAIGLSDQPTLVREELPEAIPATSELSTSARNFIENTKRCRVDELLEDDFLKIASPGGAWSLKPHYFEALPFSFKVGVRLPENPCT</sequence>
<dbReference type="Gene3D" id="1.10.510.10">
    <property type="entry name" value="Transferase(Phosphotransferase) domain 1"/>
    <property type="match status" value="1"/>
</dbReference>
<evidence type="ECO:0000256" key="4">
    <source>
        <dbReference type="SAM" id="MobiDB-lite"/>
    </source>
</evidence>
<gene>
    <name evidence="6" type="ORF">ASPCAL06958</name>
</gene>
<evidence type="ECO:0000256" key="3">
    <source>
        <dbReference type="ARBA" id="ARBA00022840"/>
    </source>
</evidence>
<dbReference type="Pfam" id="PF00069">
    <property type="entry name" value="Pkinase"/>
    <property type="match status" value="1"/>
</dbReference>
<proteinExistence type="inferred from homology"/>
<dbReference type="InterPro" id="IPR000719">
    <property type="entry name" value="Prot_kinase_dom"/>
</dbReference>
<evidence type="ECO:0000259" key="5">
    <source>
        <dbReference type="PROSITE" id="PS50011"/>
    </source>
</evidence>
<dbReference type="InterPro" id="IPR011009">
    <property type="entry name" value="Kinase-like_dom_sf"/>
</dbReference>
<keyword evidence="7" id="KW-1185">Reference proteome</keyword>
<protein>
    <recommendedName>
        <fullName evidence="5">Protein kinase domain-containing protein</fullName>
    </recommendedName>
</protein>
<dbReference type="PANTHER" id="PTHR45832">
    <property type="entry name" value="SERINE/THREONINE-PROTEIN KINASE SAMKA-RELATED-RELATED"/>
    <property type="match status" value="1"/>
</dbReference>
<dbReference type="STRING" id="454130.A0A0U5G2E1"/>
<comment type="similarity">
    <text evidence="1">Belongs to the protein kinase superfamily. STE Ser/Thr protein kinase family. STE20 subfamily.</text>
</comment>
<feature type="domain" description="Protein kinase" evidence="5">
    <location>
        <begin position="55"/>
        <end position="323"/>
    </location>
</feature>
<dbReference type="EMBL" id="CDMC01000005">
    <property type="protein sequence ID" value="CEL05846.1"/>
    <property type="molecule type" value="Genomic_DNA"/>
</dbReference>
<evidence type="ECO:0000313" key="7">
    <source>
        <dbReference type="Proteomes" id="UP000054771"/>
    </source>
</evidence>
<dbReference type="OrthoDB" id="4062651at2759"/>
<dbReference type="InterPro" id="IPR051931">
    <property type="entry name" value="PAK3-like"/>
</dbReference>
<reference evidence="7" key="1">
    <citation type="journal article" date="2016" name="Genome Announc.">
        <title>Draft genome sequences of fungus Aspergillus calidoustus.</title>
        <authorList>
            <person name="Horn F."/>
            <person name="Linde J."/>
            <person name="Mattern D.J."/>
            <person name="Walther G."/>
            <person name="Guthke R."/>
            <person name="Scherlach K."/>
            <person name="Martin K."/>
            <person name="Brakhage A.A."/>
            <person name="Petzke L."/>
            <person name="Valiante V."/>
        </authorList>
    </citation>
    <scope>NUCLEOTIDE SEQUENCE [LARGE SCALE GENOMIC DNA]</scope>
    <source>
        <strain evidence="7">SF006504</strain>
    </source>
</reference>
<feature type="compositionally biased region" description="Polar residues" evidence="4">
    <location>
        <begin position="1"/>
        <end position="16"/>
    </location>
</feature>
<dbReference type="SUPFAM" id="SSF56112">
    <property type="entry name" value="Protein kinase-like (PK-like)"/>
    <property type="match status" value="1"/>
</dbReference>
<keyword evidence="3" id="KW-0067">ATP-binding</keyword>
<dbReference type="GO" id="GO:0005524">
    <property type="term" value="F:ATP binding"/>
    <property type="evidence" value="ECO:0007669"/>
    <property type="project" value="UniProtKB-KW"/>
</dbReference>
<dbReference type="Gene3D" id="3.30.200.20">
    <property type="entry name" value="Phosphorylase Kinase, domain 1"/>
    <property type="match status" value="1"/>
</dbReference>
<evidence type="ECO:0000313" key="6">
    <source>
        <dbReference type="EMBL" id="CEL05846.1"/>
    </source>
</evidence>
<keyword evidence="2" id="KW-0547">Nucleotide-binding</keyword>
<dbReference type="PROSITE" id="PS50011">
    <property type="entry name" value="PROTEIN_KINASE_DOM"/>
    <property type="match status" value="1"/>
</dbReference>
<evidence type="ECO:0000256" key="1">
    <source>
        <dbReference type="ARBA" id="ARBA00008874"/>
    </source>
</evidence>
<organism evidence="6 7">
    <name type="scientific">Aspergillus calidoustus</name>
    <dbReference type="NCBI Taxonomy" id="454130"/>
    <lineage>
        <taxon>Eukaryota</taxon>
        <taxon>Fungi</taxon>
        <taxon>Dikarya</taxon>
        <taxon>Ascomycota</taxon>
        <taxon>Pezizomycotina</taxon>
        <taxon>Eurotiomycetes</taxon>
        <taxon>Eurotiomycetidae</taxon>
        <taxon>Eurotiales</taxon>
        <taxon>Aspergillaceae</taxon>
        <taxon>Aspergillus</taxon>
        <taxon>Aspergillus subgen. Nidulantes</taxon>
    </lineage>
</organism>
<evidence type="ECO:0000256" key="2">
    <source>
        <dbReference type="ARBA" id="ARBA00022741"/>
    </source>
</evidence>
<name>A0A0U5G2E1_ASPCI</name>
<dbReference type="AlphaFoldDB" id="A0A0U5G2E1"/>